<dbReference type="Proteomes" id="UP000824232">
    <property type="component" value="Unassembled WGS sequence"/>
</dbReference>
<dbReference type="GO" id="GO:0051536">
    <property type="term" value="F:iron-sulfur cluster binding"/>
    <property type="evidence" value="ECO:0007669"/>
    <property type="project" value="UniProtKB-KW"/>
</dbReference>
<reference evidence="6" key="1">
    <citation type="submission" date="2020-10" db="EMBL/GenBank/DDBJ databases">
        <authorList>
            <person name="Gilroy R."/>
        </authorList>
    </citation>
    <scope>NUCLEOTIDE SEQUENCE</scope>
    <source>
        <strain evidence="6">CHK184-20233</strain>
    </source>
</reference>
<evidence type="ECO:0000256" key="1">
    <source>
        <dbReference type="ARBA" id="ARBA00022691"/>
    </source>
</evidence>
<proteinExistence type="predicted"/>
<dbReference type="SFLD" id="SFLDS00029">
    <property type="entry name" value="Radical_SAM"/>
    <property type="match status" value="1"/>
</dbReference>
<dbReference type="GO" id="GO:0003824">
    <property type="term" value="F:catalytic activity"/>
    <property type="evidence" value="ECO:0007669"/>
    <property type="project" value="InterPro"/>
</dbReference>
<dbReference type="GO" id="GO:0046872">
    <property type="term" value="F:metal ion binding"/>
    <property type="evidence" value="ECO:0007669"/>
    <property type="project" value="UniProtKB-KW"/>
</dbReference>
<keyword evidence="4" id="KW-0411">Iron-sulfur</keyword>
<keyword evidence="2" id="KW-0479">Metal-binding</keyword>
<evidence type="ECO:0000313" key="6">
    <source>
        <dbReference type="EMBL" id="HIR59646.1"/>
    </source>
</evidence>
<dbReference type="InterPro" id="IPR050377">
    <property type="entry name" value="Radical_SAM_PqqE_MftC-like"/>
</dbReference>
<keyword evidence="1" id="KW-0949">S-adenosyl-L-methionine</keyword>
<evidence type="ECO:0000256" key="4">
    <source>
        <dbReference type="ARBA" id="ARBA00023014"/>
    </source>
</evidence>
<dbReference type="Pfam" id="PF04055">
    <property type="entry name" value="Radical_SAM"/>
    <property type="match status" value="1"/>
</dbReference>
<dbReference type="AlphaFoldDB" id="A0A9D1J3F4"/>
<feature type="domain" description="Radical SAM core" evidence="5">
    <location>
        <begin position="11"/>
        <end position="106"/>
    </location>
</feature>
<evidence type="ECO:0000313" key="7">
    <source>
        <dbReference type="Proteomes" id="UP000824232"/>
    </source>
</evidence>
<sequence length="247" mass="28319">MEINLGMLAFEVTRRCNESCLHCCKGKAESIDMTKEIIDKVLKNPNYKIKEMKYLAIAGGEPTLVPDIVIYLIDTIIEEDISITSNINFITNGLIYSDKIIDSLDRLMKYLKTKENCKDTRLVFEISNDQFHKRPSKEVLDKYRKLSYIDKSFFEQREIPKEKILNDGRAKENGLGGNRTYKNYLSPIDIKLDRDKLTIKNELIIASNGNVTSTVGGPYKDEDENSWGNLKDKDFGSIILDKMKSIV</sequence>
<accession>A0A9D1J3F4</accession>
<keyword evidence="3" id="KW-0408">Iron</keyword>
<evidence type="ECO:0000259" key="5">
    <source>
        <dbReference type="Pfam" id="PF04055"/>
    </source>
</evidence>
<evidence type="ECO:0000256" key="2">
    <source>
        <dbReference type="ARBA" id="ARBA00022723"/>
    </source>
</evidence>
<evidence type="ECO:0000256" key="3">
    <source>
        <dbReference type="ARBA" id="ARBA00023004"/>
    </source>
</evidence>
<dbReference type="InterPro" id="IPR007197">
    <property type="entry name" value="rSAM"/>
</dbReference>
<gene>
    <name evidence="6" type="ORF">IAB38_06305</name>
</gene>
<name>A0A9D1J3F4_9FIRM</name>
<dbReference type="Gene3D" id="3.20.20.70">
    <property type="entry name" value="Aldolase class I"/>
    <property type="match status" value="1"/>
</dbReference>
<dbReference type="SUPFAM" id="SSF102114">
    <property type="entry name" value="Radical SAM enzymes"/>
    <property type="match status" value="1"/>
</dbReference>
<dbReference type="PANTHER" id="PTHR11228:SF7">
    <property type="entry name" value="PQQA PEPTIDE CYCLASE"/>
    <property type="match status" value="1"/>
</dbReference>
<dbReference type="EMBL" id="DVHC01000062">
    <property type="protein sequence ID" value="HIR59646.1"/>
    <property type="molecule type" value="Genomic_DNA"/>
</dbReference>
<organism evidence="6 7">
    <name type="scientific">Candidatus Onthousia excrementipullorum</name>
    <dbReference type="NCBI Taxonomy" id="2840884"/>
    <lineage>
        <taxon>Bacteria</taxon>
        <taxon>Bacillati</taxon>
        <taxon>Bacillota</taxon>
        <taxon>Bacilli</taxon>
        <taxon>Candidatus Onthousia</taxon>
    </lineage>
</organism>
<dbReference type="InterPro" id="IPR058240">
    <property type="entry name" value="rSAM_sf"/>
</dbReference>
<dbReference type="CDD" id="cd01335">
    <property type="entry name" value="Radical_SAM"/>
    <property type="match status" value="1"/>
</dbReference>
<dbReference type="PANTHER" id="PTHR11228">
    <property type="entry name" value="RADICAL SAM DOMAIN PROTEIN"/>
    <property type="match status" value="1"/>
</dbReference>
<dbReference type="InterPro" id="IPR013785">
    <property type="entry name" value="Aldolase_TIM"/>
</dbReference>
<protein>
    <submittedName>
        <fullName evidence="6">Radical SAM protein</fullName>
    </submittedName>
</protein>
<reference evidence="6" key="2">
    <citation type="journal article" date="2021" name="PeerJ">
        <title>Extensive microbial diversity within the chicken gut microbiome revealed by metagenomics and culture.</title>
        <authorList>
            <person name="Gilroy R."/>
            <person name="Ravi A."/>
            <person name="Getino M."/>
            <person name="Pursley I."/>
            <person name="Horton D.L."/>
            <person name="Alikhan N.F."/>
            <person name="Baker D."/>
            <person name="Gharbi K."/>
            <person name="Hall N."/>
            <person name="Watson M."/>
            <person name="Adriaenssens E.M."/>
            <person name="Foster-Nyarko E."/>
            <person name="Jarju S."/>
            <person name="Secka A."/>
            <person name="Antonio M."/>
            <person name="Oren A."/>
            <person name="Chaudhuri R.R."/>
            <person name="La Ragione R."/>
            <person name="Hildebrand F."/>
            <person name="Pallen M.J."/>
        </authorList>
    </citation>
    <scope>NUCLEOTIDE SEQUENCE</scope>
    <source>
        <strain evidence="6">CHK184-20233</strain>
    </source>
</reference>
<comment type="caution">
    <text evidence="6">The sequence shown here is derived from an EMBL/GenBank/DDBJ whole genome shotgun (WGS) entry which is preliminary data.</text>
</comment>